<reference evidence="1" key="2">
    <citation type="submission" date="2020-11" db="EMBL/GenBank/DDBJ databases">
        <authorList>
            <person name="McCartney M.A."/>
            <person name="Auch B."/>
            <person name="Kono T."/>
            <person name="Mallez S."/>
            <person name="Becker A."/>
            <person name="Gohl D.M."/>
            <person name="Silverstein K.A.T."/>
            <person name="Koren S."/>
            <person name="Bechman K.B."/>
            <person name="Herman A."/>
            <person name="Abrahante J.E."/>
            <person name="Garbe J."/>
        </authorList>
    </citation>
    <scope>NUCLEOTIDE SEQUENCE</scope>
    <source>
        <strain evidence="1">Duluth1</strain>
        <tissue evidence="1">Whole animal</tissue>
    </source>
</reference>
<dbReference type="Proteomes" id="UP000828390">
    <property type="component" value="Unassembled WGS sequence"/>
</dbReference>
<protein>
    <submittedName>
        <fullName evidence="1">Uncharacterized protein</fullName>
    </submittedName>
</protein>
<dbReference type="EMBL" id="JAIWYP010000009">
    <property type="protein sequence ID" value="KAH3770944.1"/>
    <property type="molecule type" value="Genomic_DNA"/>
</dbReference>
<gene>
    <name evidence="1" type="ORF">DPMN_172243</name>
</gene>
<evidence type="ECO:0000313" key="2">
    <source>
        <dbReference type="Proteomes" id="UP000828390"/>
    </source>
</evidence>
<sequence>MNIKTCLNINYVITEYSVSTNGTIKPSRDSESTNIEVIFLRDSVATNARKAFKSIKEILGSSIILSVIANSVTSSKDCQYGRIFKR</sequence>
<proteinExistence type="predicted"/>
<dbReference type="AlphaFoldDB" id="A0A9D4IEX7"/>
<comment type="caution">
    <text evidence="1">The sequence shown here is derived from an EMBL/GenBank/DDBJ whole genome shotgun (WGS) entry which is preliminary data.</text>
</comment>
<feature type="non-terminal residue" evidence="1">
    <location>
        <position position="86"/>
    </location>
</feature>
<accession>A0A9D4IEX7</accession>
<organism evidence="1 2">
    <name type="scientific">Dreissena polymorpha</name>
    <name type="common">Zebra mussel</name>
    <name type="synonym">Mytilus polymorpha</name>
    <dbReference type="NCBI Taxonomy" id="45954"/>
    <lineage>
        <taxon>Eukaryota</taxon>
        <taxon>Metazoa</taxon>
        <taxon>Spiralia</taxon>
        <taxon>Lophotrochozoa</taxon>
        <taxon>Mollusca</taxon>
        <taxon>Bivalvia</taxon>
        <taxon>Autobranchia</taxon>
        <taxon>Heteroconchia</taxon>
        <taxon>Euheterodonta</taxon>
        <taxon>Imparidentia</taxon>
        <taxon>Neoheterodontei</taxon>
        <taxon>Myida</taxon>
        <taxon>Dreissenoidea</taxon>
        <taxon>Dreissenidae</taxon>
        <taxon>Dreissena</taxon>
    </lineage>
</organism>
<evidence type="ECO:0000313" key="1">
    <source>
        <dbReference type="EMBL" id="KAH3770944.1"/>
    </source>
</evidence>
<reference evidence="1" key="1">
    <citation type="journal article" date="2019" name="bioRxiv">
        <title>The Genome of the Zebra Mussel, Dreissena polymorpha: A Resource for Invasive Species Research.</title>
        <authorList>
            <person name="McCartney M.A."/>
            <person name="Auch B."/>
            <person name="Kono T."/>
            <person name="Mallez S."/>
            <person name="Zhang Y."/>
            <person name="Obille A."/>
            <person name="Becker A."/>
            <person name="Abrahante J.E."/>
            <person name="Garbe J."/>
            <person name="Badalamenti J.P."/>
            <person name="Herman A."/>
            <person name="Mangelson H."/>
            <person name="Liachko I."/>
            <person name="Sullivan S."/>
            <person name="Sone E.D."/>
            <person name="Koren S."/>
            <person name="Silverstein K.A.T."/>
            <person name="Beckman K.B."/>
            <person name="Gohl D.M."/>
        </authorList>
    </citation>
    <scope>NUCLEOTIDE SEQUENCE</scope>
    <source>
        <strain evidence="1">Duluth1</strain>
        <tissue evidence="1">Whole animal</tissue>
    </source>
</reference>
<keyword evidence="2" id="KW-1185">Reference proteome</keyword>
<name>A0A9D4IEX7_DREPO</name>